<sequence>MVGWEPAEILAPDRRRTMKAFGPQLLLLLALLGFIAGQEMGIPLNTRTCASWRGLCRRSCLAYEIHLGVHGCPRHYRCCVLRT</sequence>
<reference evidence="2" key="1">
    <citation type="submission" date="2022-12" db="EMBL/GenBank/DDBJ databases">
        <authorList>
            <person name="Alioto T."/>
            <person name="Alioto T."/>
            <person name="Gomez Garrido J."/>
        </authorList>
    </citation>
    <scope>NUCLEOTIDE SEQUENCE</scope>
</reference>
<keyword evidence="1" id="KW-0732">Signal</keyword>
<protein>
    <recommendedName>
        <fullName evidence="4">Beta-defensin</fullName>
    </recommendedName>
</protein>
<keyword evidence="3" id="KW-1185">Reference proteome</keyword>
<accession>A0AA35KAZ5</accession>
<evidence type="ECO:0000313" key="2">
    <source>
        <dbReference type="EMBL" id="CAI5773568.1"/>
    </source>
</evidence>
<dbReference type="AlphaFoldDB" id="A0AA35KAZ5"/>
<gene>
    <name evidence="2" type="ORF">PODLI_1B027492</name>
</gene>
<evidence type="ECO:0008006" key="4">
    <source>
        <dbReference type="Google" id="ProtNLM"/>
    </source>
</evidence>
<feature type="signal peptide" evidence="1">
    <location>
        <begin position="1"/>
        <end position="37"/>
    </location>
</feature>
<feature type="chain" id="PRO_5041236331" description="Beta-defensin" evidence="1">
    <location>
        <begin position="38"/>
        <end position="83"/>
    </location>
</feature>
<proteinExistence type="predicted"/>
<name>A0AA35KAZ5_9SAUR</name>
<dbReference type="EMBL" id="OX395129">
    <property type="protein sequence ID" value="CAI5773568.1"/>
    <property type="molecule type" value="Genomic_DNA"/>
</dbReference>
<organism evidence="2 3">
    <name type="scientific">Podarcis lilfordi</name>
    <name type="common">Lilford's wall lizard</name>
    <dbReference type="NCBI Taxonomy" id="74358"/>
    <lineage>
        <taxon>Eukaryota</taxon>
        <taxon>Metazoa</taxon>
        <taxon>Chordata</taxon>
        <taxon>Craniata</taxon>
        <taxon>Vertebrata</taxon>
        <taxon>Euteleostomi</taxon>
        <taxon>Lepidosauria</taxon>
        <taxon>Squamata</taxon>
        <taxon>Bifurcata</taxon>
        <taxon>Unidentata</taxon>
        <taxon>Episquamata</taxon>
        <taxon>Laterata</taxon>
        <taxon>Lacertibaenia</taxon>
        <taxon>Lacertidae</taxon>
        <taxon>Podarcis</taxon>
    </lineage>
</organism>
<dbReference type="Proteomes" id="UP001178461">
    <property type="component" value="Chromosome 4"/>
</dbReference>
<evidence type="ECO:0000313" key="3">
    <source>
        <dbReference type="Proteomes" id="UP001178461"/>
    </source>
</evidence>
<evidence type="ECO:0000256" key="1">
    <source>
        <dbReference type="SAM" id="SignalP"/>
    </source>
</evidence>